<dbReference type="Proteomes" id="UP000054408">
    <property type="component" value="Unassembled WGS sequence"/>
</dbReference>
<evidence type="ECO:0000256" key="1">
    <source>
        <dbReference type="ARBA" id="ARBA00000971"/>
    </source>
</evidence>
<reference evidence="5 6" key="1">
    <citation type="submission" date="2010-05" db="EMBL/GenBank/DDBJ databases">
        <title>The Genome Sequence of Thecamonas trahens ATCC 50062.</title>
        <authorList>
            <consortium name="The Broad Institute Genome Sequencing Platform"/>
            <person name="Russ C."/>
            <person name="Cuomo C."/>
            <person name="Shea T."/>
            <person name="Young S.K."/>
            <person name="Zeng Q."/>
            <person name="Koehrsen M."/>
            <person name="Haas B."/>
            <person name="Borodovsky M."/>
            <person name="Guigo R."/>
            <person name="Alvarado L."/>
            <person name="Berlin A."/>
            <person name="Bochicchio J."/>
            <person name="Borenstein D."/>
            <person name="Chapman S."/>
            <person name="Chen Z."/>
            <person name="Freedman E."/>
            <person name="Gellesch M."/>
            <person name="Goldberg J."/>
            <person name="Griggs A."/>
            <person name="Gujja S."/>
            <person name="Heilman E."/>
            <person name="Heiman D."/>
            <person name="Hepburn T."/>
            <person name="Howarth C."/>
            <person name="Jen D."/>
            <person name="Larson L."/>
            <person name="Mehta T."/>
            <person name="Park D."/>
            <person name="Pearson M."/>
            <person name="Roberts A."/>
            <person name="Saif S."/>
            <person name="Shenoy N."/>
            <person name="Sisk P."/>
            <person name="Stolte C."/>
            <person name="Sykes S."/>
            <person name="Thomson T."/>
            <person name="Walk T."/>
            <person name="White J."/>
            <person name="Yandava C."/>
            <person name="Burger G."/>
            <person name="Gray M.W."/>
            <person name="Holland P.W.H."/>
            <person name="King N."/>
            <person name="Lang F.B.F."/>
            <person name="Roger A.J."/>
            <person name="Ruiz-Trillo I."/>
            <person name="Lander E."/>
            <person name="Nusbaum C."/>
        </authorList>
    </citation>
    <scope>NUCLEOTIDE SEQUENCE [LARGE SCALE GENOMIC DNA]</scope>
    <source>
        <strain evidence="5 6">ATCC 50062</strain>
    </source>
</reference>
<organism evidence="5 6">
    <name type="scientific">Thecamonas trahens ATCC 50062</name>
    <dbReference type="NCBI Taxonomy" id="461836"/>
    <lineage>
        <taxon>Eukaryota</taxon>
        <taxon>Apusozoa</taxon>
        <taxon>Apusomonadida</taxon>
        <taxon>Apusomonadidae</taxon>
        <taxon>Thecamonas</taxon>
    </lineage>
</organism>
<comment type="catalytic activity">
    <reaction evidence="1">
        <text>[protein]-peptidylproline (omega=180) = [protein]-peptidylproline (omega=0)</text>
        <dbReference type="Rhea" id="RHEA:16237"/>
        <dbReference type="Rhea" id="RHEA-COMP:10747"/>
        <dbReference type="Rhea" id="RHEA-COMP:10748"/>
        <dbReference type="ChEBI" id="CHEBI:83833"/>
        <dbReference type="ChEBI" id="CHEBI:83834"/>
        <dbReference type="EC" id="5.2.1.8"/>
    </reaction>
</comment>
<dbReference type="InterPro" id="IPR011990">
    <property type="entry name" value="TPR-like_helical_dom_sf"/>
</dbReference>
<dbReference type="GO" id="GO:0003755">
    <property type="term" value="F:peptidyl-prolyl cis-trans isomerase activity"/>
    <property type="evidence" value="ECO:0007669"/>
    <property type="project" value="UniProtKB-EC"/>
</dbReference>
<sequence length="519" mass="55149">MDDEEMLSGMATHFSGGYGFLGHSSSDDEPAADADSKRVAVDELDIGDSAPLTLSGSLIKILRSRATDAWERPRPGALLWANWVLYRASNADGLSPAAVARNLTATDSTDDTDPLAWEEAARGESSPDRSWRTESQARLALVAAVERARATEASLPEGLLVLDAGLLRTLGGALLHVGLDSMVAGECATFVGAAGLGPDANDSGDLLWRADVELVASVDVVRVGMHALDPTRATKDALAWGQPHLWTETLPSSVSDAALKYVFEPAESFVSPVPGQSVRVAVDGESTQFAISDGSREDDLVEYTVCTMRLGEACIAVQSDGDGGLTCVAIRLSDVDRGTPNHELCPQCKLDALQTAKTVGNTYFNAQRFRRAMQVYEAAQWLFASSDAESMDAPARAARARLEAACYTNAAMLHFRAGAHRPAISAATRALDIRRKIRAPPDAVTPAVLIKARLVRARAALCIQDHDAAIADCEAVLELDPGHAAAAALAKRTRRRRKAHRAATATLYARMASAPASTP</sequence>
<dbReference type="InterPro" id="IPR019734">
    <property type="entry name" value="TPR_rpt"/>
</dbReference>
<dbReference type="SMART" id="SM00028">
    <property type="entry name" value="TPR"/>
    <property type="match status" value="2"/>
</dbReference>
<evidence type="ECO:0000256" key="3">
    <source>
        <dbReference type="ARBA" id="ARBA00023110"/>
    </source>
</evidence>
<keyword evidence="6" id="KW-1185">Reference proteome</keyword>
<keyword evidence="3" id="KW-0697">Rotamase</keyword>
<dbReference type="GeneID" id="25560133"/>
<accession>A0A0L0D1W9</accession>
<evidence type="ECO:0000256" key="2">
    <source>
        <dbReference type="ARBA" id="ARBA00013194"/>
    </source>
</evidence>
<name>A0A0L0D1W9_THETB</name>
<protein>
    <recommendedName>
        <fullName evidence="2">peptidylprolyl isomerase</fullName>
        <ecNumber evidence="2">5.2.1.8</ecNumber>
    </recommendedName>
</protein>
<dbReference type="AlphaFoldDB" id="A0A0L0D1W9"/>
<dbReference type="PANTHER" id="PTHR46512">
    <property type="entry name" value="PEPTIDYLPROLYL ISOMERASE"/>
    <property type="match status" value="1"/>
</dbReference>
<dbReference type="PANTHER" id="PTHR46512:SF9">
    <property type="entry name" value="PEPTIDYLPROLYL ISOMERASE"/>
    <property type="match status" value="1"/>
</dbReference>
<dbReference type="EMBL" id="GL349433">
    <property type="protein sequence ID" value="KNC46201.1"/>
    <property type="molecule type" value="Genomic_DNA"/>
</dbReference>
<proteinExistence type="predicted"/>
<gene>
    <name evidence="5" type="ORF">AMSG_00320</name>
</gene>
<evidence type="ECO:0000256" key="4">
    <source>
        <dbReference type="ARBA" id="ARBA00023235"/>
    </source>
</evidence>
<evidence type="ECO:0000313" key="5">
    <source>
        <dbReference type="EMBL" id="KNC46201.1"/>
    </source>
</evidence>
<dbReference type="EC" id="5.2.1.8" evidence="2"/>
<dbReference type="eggNOG" id="KOG0543">
    <property type="taxonomic scope" value="Eukaryota"/>
</dbReference>
<dbReference type="InterPro" id="IPR050754">
    <property type="entry name" value="FKBP4/5/8-like"/>
</dbReference>
<evidence type="ECO:0000313" key="6">
    <source>
        <dbReference type="Proteomes" id="UP000054408"/>
    </source>
</evidence>
<dbReference type="RefSeq" id="XP_013763176.1">
    <property type="nucleotide sequence ID" value="XM_013907722.1"/>
</dbReference>
<dbReference type="SUPFAM" id="SSF48452">
    <property type="entry name" value="TPR-like"/>
    <property type="match status" value="1"/>
</dbReference>
<keyword evidence="4" id="KW-0413">Isomerase</keyword>
<dbReference type="Gene3D" id="1.25.40.10">
    <property type="entry name" value="Tetratricopeptide repeat domain"/>
    <property type="match status" value="1"/>
</dbReference>
<dbReference type="STRING" id="461836.A0A0L0D1W9"/>